<dbReference type="Gene3D" id="2.30.29.30">
    <property type="entry name" value="Pleckstrin-homology domain (PH domain)/Phosphotyrosine-binding domain (PTB)"/>
    <property type="match status" value="1"/>
</dbReference>
<name>A0AAN8GGB8_PATCE</name>
<keyword evidence="5" id="KW-0175">Coiled coil</keyword>
<sequence>MEVVIRSYDDVSYYVGERGRRWVYGKLNIYCQKLTFREVCKNSSDQIVDVLIPFQSVEKIYKGITTIIYRAVVLTINNGKTFWFSSFKDHESVFKLLNYFHKNLVLDREKSAITGSGVGISKRTEMGTKLLNITQDSMATLAGAAVSLNEQGEKIDNSAVRMLDIHNDLDIAHHITSGLEKWVGRWSLPKEYKAIKPVVIKGNDIPEVYDYEILFTKIEPGKMCQQQEGVIQVSRVKLSVLDLKQKVLHQFDWSDVSTVRVISPWEMMVIRNQIGKPDISYSFVSSRLVDILSKVDVYAKHKMDYQSPNLSPTSHESSQIQTKSFPVDTHLLRKSKVERISIPDNDANITFGSTSKDCTMESQGQVYMQQEVVSTAEVEELSSNLQNLKSMMLAVGEETDIQNEKLDSLTESVDQANIKLRDVNKRINKLM</sequence>
<dbReference type="Proteomes" id="UP001347796">
    <property type="component" value="Unassembled WGS sequence"/>
</dbReference>
<dbReference type="InterPro" id="IPR011993">
    <property type="entry name" value="PH-like_dom_sf"/>
</dbReference>
<dbReference type="PANTHER" id="PTHR19305:SF1">
    <property type="entry name" value="SYNAPTOSOMAL-ASSOCIATED PROTEIN 47"/>
    <property type="match status" value="1"/>
</dbReference>
<dbReference type="GO" id="GO:0016082">
    <property type="term" value="P:synaptic vesicle priming"/>
    <property type="evidence" value="ECO:0007669"/>
    <property type="project" value="TreeGrafter"/>
</dbReference>
<dbReference type="GO" id="GO:0031629">
    <property type="term" value="P:synaptic vesicle fusion to presynaptic active zone membrane"/>
    <property type="evidence" value="ECO:0007669"/>
    <property type="project" value="TreeGrafter"/>
</dbReference>
<dbReference type="GO" id="GO:0019905">
    <property type="term" value="F:syntaxin binding"/>
    <property type="evidence" value="ECO:0007669"/>
    <property type="project" value="TreeGrafter"/>
</dbReference>
<dbReference type="PROSITE" id="PS50192">
    <property type="entry name" value="T_SNARE"/>
    <property type="match status" value="1"/>
</dbReference>
<evidence type="ECO:0000256" key="4">
    <source>
        <dbReference type="ARBA" id="ARBA00032027"/>
    </source>
</evidence>
<dbReference type="EMBL" id="JAZGQO010000021">
    <property type="protein sequence ID" value="KAK6166719.1"/>
    <property type="molecule type" value="Genomic_DNA"/>
</dbReference>
<dbReference type="SMART" id="SM00397">
    <property type="entry name" value="t_SNARE"/>
    <property type="match status" value="1"/>
</dbReference>
<feature type="coiled-coil region" evidence="5">
    <location>
        <begin position="378"/>
        <end position="426"/>
    </location>
</feature>
<evidence type="ECO:0000256" key="1">
    <source>
        <dbReference type="ARBA" id="ARBA00022737"/>
    </source>
</evidence>
<dbReference type="CDD" id="cd15841">
    <property type="entry name" value="SNARE_Qc"/>
    <property type="match status" value="1"/>
</dbReference>
<evidence type="ECO:0000259" key="6">
    <source>
        <dbReference type="PROSITE" id="PS50192"/>
    </source>
</evidence>
<organism evidence="7 8">
    <name type="scientific">Patella caerulea</name>
    <name type="common">Rayed Mediterranean limpet</name>
    <dbReference type="NCBI Taxonomy" id="87958"/>
    <lineage>
        <taxon>Eukaryota</taxon>
        <taxon>Metazoa</taxon>
        <taxon>Spiralia</taxon>
        <taxon>Lophotrochozoa</taxon>
        <taxon>Mollusca</taxon>
        <taxon>Gastropoda</taxon>
        <taxon>Patellogastropoda</taxon>
        <taxon>Patelloidea</taxon>
        <taxon>Patellidae</taxon>
        <taxon>Patella</taxon>
    </lineage>
</organism>
<evidence type="ECO:0000313" key="7">
    <source>
        <dbReference type="EMBL" id="KAK6166719.1"/>
    </source>
</evidence>
<dbReference type="PANTHER" id="PTHR19305">
    <property type="entry name" value="SYNAPTOSOMAL ASSOCIATED PROTEIN"/>
    <property type="match status" value="1"/>
</dbReference>
<dbReference type="GO" id="GO:0098793">
    <property type="term" value="C:presynapse"/>
    <property type="evidence" value="ECO:0007669"/>
    <property type="project" value="GOC"/>
</dbReference>
<dbReference type="GO" id="GO:0005484">
    <property type="term" value="F:SNAP receptor activity"/>
    <property type="evidence" value="ECO:0007669"/>
    <property type="project" value="TreeGrafter"/>
</dbReference>
<feature type="domain" description="T-SNARE coiled-coil homology" evidence="6">
    <location>
        <begin position="377"/>
        <end position="430"/>
    </location>
</feature>
<dbReference type="GO" id="GO:0031201">
    <property type="term" value="C:SNARE complex"/>
    <property type="evidence" value="ECO:0007669"/>
    <property type="project" value="TreeGrafter"/>
</dbReference>
<reference evidence="7 8" key="1">
    <citation type="submission" date="2024-01" db="EMBL/GenBank/DDBJ databases">
        <title>The genome of the rayed Mediterranean limpet Patella caerulea (Linnaeus, 1758).</title>
        <authorList>
            <person name="Anh-Thu Weber A."/>
            <person name="Halstead-Nussloch G."/>
        </authorList>
    </citation>
    <scope>NUCLEOTIDE SEQUENCE [LARGE SCALE GENOMIC DNA]</scope>
    <source>
        <strain evidence="7">AATW-2023a</strain>
        <tissue evidence="7">Whole specimen</tissue>
    </source>
</reference>
<evidence type="ECO:0000256" key="2">
    <source>
        <dbReference type="ARBA" id="ARBA00024354"/>
    </source>
</evidence>
<comment type="caution">
    <text evidence="7">The sequence shown here is derived from an EMBL/GenBank/DDBJ whole genome shotgun (WGS) entry which is preliminary data.</text>
</comment>
<dbReference type="SUPFAM" id="SSF58038">
    <property type="entry name" value="SNARE fusion complex"/>
    <property type="match status" value="2"/>
</dbReference>
<accession>A0AAN8GGB8</accession>
<dbReference type="Gene3D" id="1.20.5.110">
    <property type="match status" value="2"/>
</dbReference>
<dbReference type="InterPro" id="IPR000727">
    <property type="entry name" value="T_SNARE_dom"/>
</dbReference>
<dbReference type="GO" id="GO:0005886">
    <property type="term" value="C:plasma membrane"/>
    <property type="evidence" value="ECO:0007669"/>
    <property type="project" value="TreeGrafter"/>
</dbReference>
<proteinExistence type="inferred from homology"/>
<gene>
    <name evidence="7" type="ORF">SNE40_023350</name>
</gene>
<evidence type="ECO:0000256" key="5">
    <source>
        <dbReference type="SAM" id="Coils"/>
    </source>
</evidence>
<evidence type="ECO:0000256" key="3">
    <source>
        <dbReference type="ARBA" id="ARBA00024443"/>
    </source>
</evidence>
<keyword evidence="8" id="KW-1185">Reference proteome</keyword>
<keyword evidence="1" id="KW-0677">Repeat</keyword>
<protein>
    <recommendedName>
        <fullName evidence="3">Synaptosomal-associated protein 47</fullName>
    </recommendedName>
    <alternativeName>
        <fullName evidence="4">Synaptosomal-associated 47 kDa protein</fullName>
    </alternativeName>
</protein>
<dbReference type="AlphaFoldDB" id="A0AAN8GGB8"/>
<comment type="similarity">
    <text evidence="2">Belongs to the SVAP1 family.</text>
</comment>
<evidence type="ECO:0000313" key="8">
    <source>
        <dbReference type="Proteomes" id="UP001347796"/>
    </source>
</evidence>